<evidence type="ECO:0000313" key="2">
    <source>
        <dbReference type="Proteomes" id="UP000499080"/>
    </source>
</evidence>
<evidence type="ECO:0000313" key="1">
    <source>
        <dbReference type="EMBL" id="GBM73665.1"/>
    </source>
</evidence>
<reference evidence="1 2" key="1">
    <citation type="journal article" date="2019" name="Sci. Rep.">
        <title>Orb-weaving spider Araneus ventricosus genome elucidates the spidroin gene catalogue.</title>
        <authorList>
            <person name="Kono N."/>
            <person name="Nakamura H."/>
            <person name="Ohtoshi R."/>
            <person name="Moran D.A.P."/>
            <person name="Shinohara A."/>
            <person name="Yoshida Y."/>
            <person name="Fujiwara M."/>
            <person name="Mori M."/>
            <person name="Tomita M."/>
            <person name="Arakawa K."/>
        </authorList>
    </citation>
    <scope>NUCLEOTIDE SEQUENCE [LARGE SCALE GENOMIC DNA]</scope>
</reference>
<sequence length="137" mass="15350">MPPHPGGQGQRVGLRVPSGLRKPGCDLRPKITSRILLFGEFVGGLLPWEIAGPETSQADELRKNYVSSKTSALSLFTPGTEHGPNTSSKKRKQFQIYKCHNKTMNIFCDCKRSVCCCCTSKEINMSVYRNCKKEKRK</sequence>
<dbReference type="Proteomes" id="UP000499080">
    <property type="component" value="Unassembled WGS sequence"/>
</dbReference>
<dbReference type="EMBL" id="BGPR01002452">
    <property type="protein sequence ID" value="GBM73665.1"/>
    <property type="molecule type" value="Genomic_DNA"/>
</dbReference>
<proteinExistence type="predicted"/>
<accession>A0A4Y2I7R0</accession>
<name>A0A4Y2I7R0_ARAVE</name>
<organism evidence="1 2">
    <name type="scientific">Araneus ventricosus</name>
    <name type="common">Orbweaver spider</name>
    <name type="synonym">Epeira ventricosa</name>
    <dbReference type="NCBI Taxonomy" id="182803"/>
    <lineage>
        <taxon>Eukaryota</taxon>
        <taxon>Metazoa</taxon>
        <taxon>Ecdysozoa</taxon>
        <taxon>Arthropoda</taxon>
        <taxon>Chelicerata</taxon>
        <taxon>Arachnida</taxon>
        <taxon>Araneae</taxon>
        <taxon>Araneomorphae</taxon>
        <taxon>Entelegynae</taxon>
        <taxon>Araneoidea</taxon>
        <taxon>Araneidae</taxon>
        <taxon>Araneus</taxon>
    </lineage>
</organism>
<gene>
    <name evidence="1" type="ORF">AVEN_133837_1</name>
</gene>
<dbReference type="AlphaFoldDB" id="A0A4Y2I7R0"/>
<keyword evidence="2" id="KW-1185">Reference proteome</keyword>
<comment type="caution">
    <text evidence="1">The sequence shown here is derived from an EMBL/GenBank/DDBJ whole genome shotgun (WGS) entry which is preliminary data.</text>
</comment>
<protein>
    <submittedName>
        <fullName evidence="1">Uncharacterized protein</fullName>
    </submittedName>
</protein>